<evidence type="ECO:0000259" key="8">
    <source>
        <dbReference type="SMART" id="SM00839"/>
    </source>
</evidence>
<dbReference type="InterPro" id="IPR033524">
    <property type="entry name" value="Glu/Leu/Phe/Val_DH_AS"/>
</dbReference>
<dbReference type="GO" id="GO:0004352">
    <property type="term" value="F:glutamate dehydrogenase (NAD+) activity"/>
    <property type="evidence" value="ECO:0007669"/>
    <property type="project" value="TreeGrafter"/>
</dbReference>
<feature type="binding site" evidence="5">
    <location>
        <position position="361"/>
    </location>
    <ligand>
        <name>substrate</name>
    </ligand>
</feature>
<dbReference type="Gene3D" id="1.10.8.1210">
    <property type="match status" value="2"/>
</dbReference>
<dbReference type="InterPro" id="IPR014362">
    <property type="entry name" value="Glu_DH"/>
</dbReference>
<dbReference type="Pfam" id="PF02812">
    <property type="entry name" value="ELFV_dehydrog_N"/>
    <property type="match status" value="1"/>
</dbReference>
<feature type="domain" description="Glutamate/phenylalanine/leucine/valine/L-tryptophan dehydrogenase C-terminal" evidence="8">
    <location>
        <begin position="194"/>
        <end position="425"/>
    </location>
</feature>
<organism evidence="9 10">
    <name type="scientific">Undibacterium oligocarboniphilum</name>
    <dbReference type="NCBI Taxonomy" id="666702"/>
    <lineage>
        <taxon>Bacteria</taxon>
        <taxon>Pseudomonadati</taxon>
        <taxon>Pseudomonadota</taxon>
        <taxon>Betaproteobacteria</taxon>
        <taxon>Burkholderiales</taxon>
        <taxon>Oxalobacteraceae</taxon>
        <taxon>Undibacterium</taxon>
    </lineage>
</organism>
<feature type="binding site" evidence="5">
    <location>
        <position position="105"/>
    </location>
    <ligand>
        <name>substrate</name>
    </ligand>
</feature>
<dbReference type="Gene3D" id="3.40.50.720">
    <property type="entry name" value="NAD(P)-binding Rossmann-like Domain"/>
    <property type="match status" value="1"/>
</dbReference>
<dbReference type="InterPro" id="IPR006096">
    <property type="entry name" value="Glu/Leu/Phe/Val/Trp_DH_C"/>
</dbReference>
<dbReference type="InterPro" id="IPR036291">
    <property type="entry name" value="NAD(P)-bd_dom_sf"/>
</dbReference>
<dbReference type="PIRSF" id="PIRSF000185">
    <property type="entry name" value="Glu_DH"/>
    <property type="match status" value="1"/>
</dbReference>
<evidence type="ECO:0000256" key="4">
    <source>
        <dbReference type="PIRSR" id="PIRSR000185-1"/>
    </source>
</evidence>
<dbReference type="GO" id="GO:0000166">
    <property type="term" value="F:nucleotide binding"/>
    <property type="evidence" value="ECO:0007669"/>
    <property type="project" value="UniProtKB-KW"/>
</dbReference>
<dbReference type="PANTHER" id="PTHR11606:SF13">
    <property type="entry name" value="GLUTAMATE DEHYDROGENASE 1, MITOCHONDRIAL"/>
    <property type="match status" value="1"/>
</dbReference>
<dbReference type="Proteomes" id="UP000588051">
    <property type="component" value="Unassembled WGS sequence"/>
</dbReference>
<dbReference type="Gene3D" id="3.40.50.10860">
    <property type="entry name" value="Leucine Dehydrogenase, chain A, domain 1"/>
    <property type="match status" value="1"/>
</dbReference>
<evidence type="ECO:0000256" key="7">
    <source>
        <dbReference type="RuleBase" id="RU004417"/>
    </source>
</evidence>
<protein>
    <recommendedName>
        <fullName evidence="3">Glutamate dehydrogenase</fullName>
    </recommendedName>
</protein>
<dbReference type="InterPro" id="IPR006095">
    <property type="entry name" value="Glu/Leu/Phe/Val/Trp_DH"/>
</dbReference>
<keyword evidence="2 3" id="KW-0560">Oxidoreductase</keyword>
<evidence type="ECO:0000256" key="6">
    <source>
        <dbReference type="PIRSR" id="PIRSR000185-3"/>
    </source>
</evidence>
<dbReference type="InterPro" id="IPR033922">
    <property type="entry name" value="NAD_bind_Glu_DH"/>
</dbReference>
<dbReference type="SUPFAM" id="SSF53223">
    <property type="entry name" value="Aminoacid dehydrogenase-like, N-terminal domain"/>
    <property type="match status" value="1"/>
</dbReference>
<feature type="binding site" evidence="5">
    <location>
        <position position="81"/>
    </location>
    <ligand>
        <name>substrate</name>
    </ligand>
</feature>
<accession>A0A850QEM0</accession>
<dbReference type="SMART" id="SM00839">
    <property type="entry name" value="ELFV_dehydrog"/>
    <property type="match status" value="1"/>
</dbReference>
<proteinExistence type="inferred from homology"/>
<feature type="active site" description="Proton donor" evidence="4">
    <location>
        <position position="117"/>
    </location>
</feature>
<dbReference type="SUPFAM" id="SSF51735">
    <property type="entry name" value="NAD(P)-binding Rossmann-fold domains"/>
    <property type="match status" value="1"/>
</dbReference>
<comment type="caution">
    <text evidence="9">The sequence shown here is derived from an EMBL/GenBank/DDBJ whole genome shotgun (WGS) entry which is preliminary data.</text>
</comment>
<dbReference type="InterPro" id="IPR006097">
    <property type="entry name" value="Glu/Leu/Phe/Val/Trp_DH_dimer"/>
</dbReference>
<dbReference type="EMBL" id="JABXYJ010000003">
    <property type="protein sequence ID" value="NVO77639.1"/>
    <property type="molecule type" value="Genomic_DNA"/>
</dbReference>
<feature type="binding site" evidence="5">
    <location>
        <position position="201"/>
    </location>
    <ligand>
        <name>NAD(+)</name>
        <dbReference type="ChEBI" id="CHEBI:57540"/>
    </ligand>
</feature>
<keyword evidence="5" id="KW-0520">NAD</keyword>
<reference evidence="9 10" key="1">
    <citation type="submission" date="2020-06" db="EMBL/GenBank/DDBJ databases">
        <authorList>
            <person name="Qiu C."/>
            <person name="Liu Z."/>
        </authorList>
    </citation>
    <scope>NUCLEOTIDE SEQUENCE [LARGE SCALE GENOMIC DNA]</scope>
    <source>
        <strain evidence="9 10">EM 1</strain>
    </source>
</reference>
<evidence type="ECO:0000256" key="3">
    <source>
        <dbReference type="PIRNR" id="PIRNR000185"/>
    </source>
</evidence>
<evidence type="ECO:0000313" key="10">
    <source>
        <dbReference type="Proteomes" id="UP000588051"/>
    </source>
</evidence>
<comment type="similarity">
    <text evidence="1 3 7">Belongs to the Glu/Leu/Phe/Val dehydrogenases family.</text>
</comment>
<keyword evidence="5" id="KW-0547">Nucleotide-binding</keyword>
<feature type="binding site" evidence="5">
    <location>
        <position position="232"/>
    </location>
    <ligand>
        <name>NAD(+)</name>
        <dbReference type="ChEBI" id="CHEBI:57540"/>
    </ligand>
</feature>
<feature type="site" description="Important for catalysis" evidence="6">
    <location>
        <position position="157"/>
    </location>
</feature>
<dbReference type="FunFam" id="3.40.50.10860:FF:000003">
    <property type="entry name" value="Glutamate dehydrogenase"/>
    <property type="match status" value="1"/>
</dbReference>
<dbReference type="AlphaFoldDB" id="A0A850QEM0"/>
<keyword evidence="10" id="KW-1185">Reference proteome</keyword>
<dbReference type="CDD" id="cd01076">
    <property type="entry name" value="NAD_bind_1_Glu_DH"/>
    <property type="match status" value="1"/>
</dbReference>
<dbReference type="PRINTS" id="PR00082">
    <property type="entry name" value="GLFDHDRGNASE"/>
</dbReference>
<dbReference type="GO" id="GO:0006538">
    <property type="term" value="P:L-glutamate catabolic process"/>
    <property type="evidence" value="ECO:0007669"/>
    <property type="project" value="TreeGrafter"/>
</dbReference>
<dbReference type="PROSITE" id="PS00074">
    <property type="entry name" value="GLFV_DEHYDROGENASE"/>
    <property type="match status" value="1"/>
</dbReference>
<evidence type="ECO:0000256" key="2">
    <source>
        <dbReference type="ARBA" id="ARBA00023002"/>
    </source>
</evidence>
<dbReference type="PANTHER" id="PTHR11606">
    <property type="entry name" value="GLUTAMATE DEHYDROGENASE"/>
    <property type="match status" value="1"/>
</dbReference>
<evidence type="ECO:0000256" key="5">
    <source>
        <dbReference type="PIRSR" id="PIRSR000185-2"/>
    </source>
</evidence>
<gene>
    <name evidence="9" type="ORF">HV832_07315</name>
</gene>
<dbReference type="InterPro" id="IPR046346">
    <property type="entry name" value="Aminoacid_DH-like_N_sf"/>
</dbReference>
<dbReference type="RefSeq" id="WP_176802887.1">
    <property type="nucleotide sequence ID" value="NZ_JABXYJ010000003.1"/>
</dbReference>
<name>A0A850QEM0_9BURK</name>
<evidence type="ECO:0000313" key="9">
    <source>
        <dbReference type="EMBL" id="NVO77639.1"/>
    </source>
</evidence>
<evidence type="ECO:0000256" key="1">
    <source>
        <dbReference type="ARBA" id="ARBA00006382"/>
    </source>
</evidence>
<dbReference type="Pfam" id="PF00208">
    <property type="entry name" value="ELFV_dehydrog"/>
    <property type="match status" value="1"/>
</dbReference>
<sequence>MSSQHQIPSYLTPTETGPWSVYLEQIDRVTPYLGHLSRWVETLKRPKRILIVDVPIERDDGTIAHFEGYRVQHNTSRGPGKGGVRFHQDVTLSEVMALSAWMTIKNSAVNVPYGGAKGGIRVDPKTLSRGELMRMTRRYTSEIGIIIGPDKDIPAPDVNTNEQTMAWMMDTYSMNEGRTATGVVTGKPISLGGSLGRREATGRGVFVVGSEAAAKIGLNIAGARIAVQGFGNVGGIAARLFAEAGAKIVAVQDHGGTIFHSNGLDTHKLLEHVAANGSVAGFTGVEAVLPNEEFWAVNCDIMIPAALEQQITEKNAGQIRARIILEGANGPTTPEADDILRDKGVLVVPDVIANAGGVTVSYFEWVQDFSSYFWTEDEINQRLTRIMREAFSAVWQVTEDKQVSLRTAAFIIGCSRVLQAREVRGLYP</sequence>